<dbReference type="InterPro" id="IPR043502">
    <property type="entry name" value="DNA/RNA_pol_sf"/>
</dbReference>
<dbReference type="Proteomes" id="UP000299102">
    <property type="component" value="Unassembled WGS sequence"/>
</dbReference>
<name>A0A4C2A747_EUMVA</name>
<dbReference type="EMBL" id="BGZK01002720">
    <property type="protein sequence ID" value="GBP96010.1"/>
    <property type="molecule type" value="Genomic_DNA"/>
</dbReference>
<protein>
    <submittedName>
        <fullName evidence="1">Uncharacterized protein</fullName>
    </submittedName>
</protein>
<proteinExistence type="predicted"/>
<dbReference type="GO" id="GO:0071897">
    <property type="term" value="P:DNA biosynthetic process"/>
    <property type="evidence" value="ECO:0007669"/>
    <property type="project" value="UniProtKB-ARBA"/>
</dbReference>
<comment type="caution">
    <text evidence="1">The sequence shown here is derived from an EMBL/GenBank/DDBJ whole genome shotgun (WGS) entry which is preliminary data.</text>
</comment>
<gene>
    <name evidence="1" type="ORF">EVAR_103757_1</name>
</gene>
<dbReference type="AlphaFoldDB" id="A0A4C2A747"/>
<dbReference type="OrthoDB" id="775972at2759"/>
<evidence type="ECO:0000313" key="1">
    <source>
        <dbReference type="EMBL" id="GBP96010.1"/>
    </source>
</evidence>
<organism evidence="1 2">
    <name type="scientific">Eumeta variegata</name>
    <name type="common">Bagworm moth</name>
    <name type="synonym">Eumeta japonica</name>
    <dbReference type="NCBI Taxonomy" id="151549"/>
    <lineage>
        <taxon>Eukaryota</taxon>
        <taxon>Metazoa</taxon>
        <taxon>Ecdysozoa</taxon>
        <taxon>Arthropoda</taxon>
        <taxon>Hexapoda</taxon>
        <taxon>Insecta</taxon>
        <taxon>Pterygota</taxon>
        <taxon>Neoptera</taxon>
        <taxon>Endopterygota</taxon>
        <taxon>Lepidoptera</taxon>
        <taxon>Glossata</taxon>
        <taxon>Ditrysia</taxon>
        <taxon>Tineoidea</taxon>
        <taxon>Psychidae</taxon>
        <taxon>Oiketicinae</taxon>
        <taxon>Eumeta</taxon>
    </lineage>
</organism>
<dbReference type="Gene3D" id="3.10.10.10">
    <property type="entry name" value="HIV Type 1 Reverse Transcriptase, subunit A, domain 1"/>
    <property type="match status" value="1"/>
</dbReference>
<sequence length="234" mass="26152">MIQRFACGDSINLWSIVTDNKSSCDGRPILGIKVLGITGTRLIDTVSKRSIAGVKLLYKTIECASTDVLRIEEGVILSPPERDDLARLLQEYQYIFTQRGGPTQFTEQRIDIGDHPPVAVTPYCVIPAKKAIMEVLQDNLCESVIEESESLWAAPALLVPKKDAEYNYSTTERESLQWCEPWKSSEALLMECQCYKPDNLKMMGLLQTPIPAQRFEVVAVDLFGPLAKGLKGER</sequence>
<accession>A0A4C2A747</accession>
<dbReference type="SUPFAM" id="SSF56672">
    <property type="entry name" value="DNA/RNA polymerases"/>
    <property type="match status" value="1"/>
</dbReference>
<reference evidence="1 2" key="1">
    <citation type="journal article" date="2019" name="Commun. Biol.">
        <title>The bagworm genome reveals a unique fibroin gene that provides high tensile strength.</title>
        <authorList>
            <person name="Kono N."/>
            <person name="Nakamura H."/>
            <person name="Ohtoshi R."/>
            <person name="Tomita M."/>
            <person name="Numata K."/>
            <person name="Arakawa K."/>
        </authorList>
    </citation>
    <scope>NUCLEOTIDE SEQUENCE [LARGE SCALE GENOMIC DNA]</scope>
</reference>
<evidence type="ECO:0000313" key="2">
    <source>
        <dbReference type="Proteomes" id="UP000299102"/>
    </source>
</evidence>
<keyword evidence="2" id="KW-1185">Reference proteome</keyword>